<accession>A0AAN9PMP1</accession>
<evidence type="ECO:0000313" key="2">
    <source>
        <dbReference type="Proteomes" id="UP001359559"/>
    </source>
</evidence>
<gene>
    <name evidence="1" type="ORF">RJT34_14267</name>
</gene>
<comment type="caution">
    <text evidence="1">The sequence shown here is derived from an EMBL/GenBank/DDBJ whole genome shotgun (WGS) entry which is preliminary data.</text>
</comment>
<protein>
    <submittedName>
        <fullName evidence="1">Uncharacterized protein</fullName>
    </submittedName>
</protein>
<keyword evidence="2" id="KW-1185">Reference proteome</keyword>
<dbReference type="Proteomes" id="UP001359559">
    <property type="component" value="Unassembled WGS sequence"/>
</dbReference>
<name>A0AAN9PMP1_CLITE</name>
<organism evidence="1 2">
    <name type="scientific">Clitoria ternatea</name>
    <name type="common">Butterfly pea</name>
    <dbReference type="NCBI Taxonomy" id="43366"/>
    <lineage>
        <taxon>Eukaryota</taxon>
        <taxon>Viridiplantae</taxon>
        <taxon>Streptophyta</taxon>
        <taxon>Embryophyta</taxon>
        <taxon>Tracheophyta</taxon>
        <taxon>Spermatophyta</taxon>
        <taxon>Magnoliopsida</taxon>
        <taxon>eudicotyledons</taxon>
        <taxon>Gunneridae</taxon>
        <taxon>Pentapetalae</taxon>
        <taxon>rosids</taxon>
        <taxon>fabids</taxon>
        <taxon>Fabales</taxon>
        <taxon>Fabaceae</taxon>
        <taxon>Papilionoideae</taxon>
        <taxon>50 kb inversion clade</taxon>
        <taxon>NPAAA clade</taxon>
        <taxon>indigoferoid/millettioid clade</taxon>
        <taxon>Phaseoleae</taxon>
        <taxon>Clitoria</taxon>
    </lineage>
</organism>
<evidence type="ECO:0000313" key="1">
    <source>
        <dbReference type="EMBL" id="KAK7303363.1"/>
    </source>
</evidence>
<sequence length="83" mass="9586">MKQFPQNTKVTGSKEDNNEVLELSKDDAEGVAHLEDRALVHTCSFQRDFFGSRWGYIQSLRRLQKHQLLDVLIAKLLSPRFAL</sequence>
<dbReference type="EMBL" id="JAYKXN010000003">
    <property type="protein sequence ID" value="KAK7303363.1"/>
    <property type="molecule type" value="Genomic_DNA"/>
</dbReference>
<reference evidence="1 2" key="1">
    <citation type="submission" date="2024-01" db="EMBL/GenBank/DDBJ databases">
        <title>The genomes of 5 underutilized Papilionoideae crops provide insights into root nodulation and disease resistance.</title>
        <authorList>
            <person name="Yuan L."/>
        </authorList>
    </citation>
    <scope>NUCLEOTIDE SEQUENCE [LARGE SCALE GENOMIC DNA]</scope>
    <source>
        <strain evidence="1">LY-2023</strain>
        <tissue evidence="1">Leaf</tissue>
    </source>
</reference>
<proteinExistence type="predicted"/>
<dbReference type="AlphaFoldDB" id="A0AAN9PMP1"/>